<dbReference type="Proteomes" id="UP000299102">
    <property type="component" value="Unassembled WGS sequence"/>
</dbReference>
<dbReference type="EMBL" id="BGZK01005469">
    <property type="protein sequence ID" value="GBP14185.1"/>
    <property type="molecule type" value="Genomic_DNA"/>
</dbReference>
<gene>
    <name evidence="2" type="ORF">EVAR_71879_1</name>
</gene>
<dbReference type="AlphaFoldDB" id="A0A4C1TJ84"/>
<protein>
    <submittedName>
        <fullName evidence="2">Uncharacterized protein</fullName>
    </submittedName>
</protein>
<evidence type="ECO:0000313" key="3">
    <source>
        <dbReference type="Proteomes" id="UP000299102"/>
    </source>
</evidence>
<name>A0A4C1TJ84_EUMVA</name>
<accession>A0A4C1TJ84</accession>
<organism evidence="2 3">
    <name type="scientific">Eumeta variegata</name>
    <name type="common">Bagworm moth</name>
    <name type="synonym">Eumeta japonica</name>
    <dbReference type="NCBI Taxonomy" id="151549"/>
    <lineage>
        <taxon>Eukaryota</taxon>
        <taxon>Metazoa</taxon>
        <taxon>Ecdysozoa</taxon>
        <taxon>Arthropoda</taxon>
        <taxon>Hexapoda</taxon>
        <taxon>Insecta</taxon>
        <taxon>Pterygota</taxon>
        <taxon>Neoptera</taxon>
        <taxon>Endopterygota</taxon>
        <taxon>Lepidoptera</taxon>
        <taxon>Glossata</taxon>
        <taxon>Ditrysia</taxon>
        <taxon>Tineoidea</taxon>
        <taxon>Psychidae</taxon>
        <taxon>Oiketicinae</taxon>
        <taxon>Eumeta</taxon>
    </lineage>
</organism>
<feature type="region of interest" description="Disordered" evidence="1">
    <location>
        <begin position="1"/>
        <end position="37"/>
    </location>
</feature>
<sequence length="157" mass="18084">MLEEKDKELKKFKSRKEIKEDDGSQREETVTKTEKSRDKLIEQLESKIKMMAEEMISSTKLMNKLTAEKEEERNPRKLRICCKTVELALKASNEKCQELSDMLQKAEEESCLKGQGNLGSHQSFSSLSAGKRLNIPDDVVLIAKNLHAKERNKENDR</sequence>
<dbReference type="OrthoDB" id="6351660at2759"/>
<reference evidence="2 3" key="1">
    <citation type="journal article" date="2019" name="Commun. Biol.">
        <title>The bagworm genome reveals a unique fibroin gene that provides high tensile strength.</title>
        <authorList>
            <person name="Kono N."/>
            <person name="Nakamura H."/>
            <person name="Ohtoshi R."/>
            <person name="Tomita M."/>
            <person name="Numata K."/>
            <person name="Arakawa K."/>
        </authorList>
    </citation>
    <scope>NUCLEOTIDE SEQUENCE [LARGE SCALE GENOMIC DNA]</scope>
</reference>
<proteinExistence type="predicted"/>
<comment type="caution">
    <text evidence="2">The sequence shown here is derived from an EMBL/GenBank/DDBJ whole genome shotgun (WGS) entry which is preliminary data.</text>
</comment>
<keyword evidence="3" id="KW-1185">Reference proteome</keyword>
<evidence type="ECO:0000313" key="2">
    <source>
        <dbReference type="EMBL" id="GBP14185.1"/>
    </source>
</evidence>
<evidence type="ECO:0000256" key="1">
    <source>
        <dbReference type="SAM" id="MobiDB-lite"/>
    </source>
</evidence>